<feature type="DNA-binding region" description="H-T-H motif" evidence="2">
    <location>
        <begin position="27"/>
        <end position="46"/>
    </location>
</feature>
<comment type="caution">
    <text evidence="4">The sequence shown here is derived from an EMBL/GenBank/DDBJ whole genome shotgun (WGS) entry which is preliminary data.</text>
</comment>
<dbReference type="STRING" id="1503925.TH53_16895"/>
<dbReference type="PRINTS" id="PR00455">
    <property type="entry name" value="HTHTETR"/>
</dbReference>
<name>A0A0D0GFC9_9SPHI</name>
<dbReference type="EMBL" id="JXRA01000075">
    <property type="protein sequence ID" value="KIO76017.1"/>
    <property type="molecule type" value="Genomic_DNA"/>
</dbReference>
<sequence length="206" mass="23115">MEKPDKRTSILIAAQKLFSELGYEGTSTRQIAKESGANMSMINYYFGSKEGVFLEVINERVQGFKAQLVSISEDQCLPLEKLIKVIEGYTRRILSDIPFHKMMYREISLAQRPEMCLRLKDAMSGNMQVIETIINSGIADGTFKSIDTRMLIATIMGTISSVATMPSKITQGSILDITIPKDKEILTDRLIAHLKDLVTTYLTPQK</sequence>
<evidence type="ECO:0000256" key="1">
    <source>
        <dbReference type="ARBA" id="ARBA00023125"/>
    </source>
</evidence>
<dbReference type="PANTHER" id="PTHR30328:SF54">
    <property type="entry name" value="HTH-TYPE TRANSCRIPTIONAL REPRESSOR SCO4008"/>
    <property type="match status" value="1"/>
</dbReference>
<dbReference type="InterPro" id="IPR036271">
    <property type="entry name" value="Tet_transcr_reg_TetR-rel_C_sf"/>
</dbReference>
<evidence type="ECO:0000259" key="3">
    <source>
        <dbReference type="PROSITE" id="PS50977"/>
    </source>
</evidence>
<dbReference type="InterPro" id="IPR001647">
    <property type="entry name" value="HTH_TetR"/>
</dbReference>
<dbReference type="Pfam" id="PF17932">
    <property type="entry name" value="TetR_C_24"/>
    <property type="match status" value="1"/>
</dbReference>
<proteinExistence type="predicted"/>
<protein>
    <submittedName>
        <fullName evidence="4">Transcriptional regulator</fullName>
    </submittedName>
</protein>
<dbReference type="PROSITE" id="PS50977">
    <property type="entry name" value="HTH_TETR_2"/>
    <property type="match status" value="1"/>
</dbReference>
<dbReference type="PANTHER" id="PTHR30328">
    <property type="entry name" value="TRANSCRIPTIONAL REPRESSOR"/>
    <property type="match status" value="1"/>
</dbReference>
<dbReference type="SUPFAM" id="SSF46689">
    <property type="entry name" value="Homeodomain-like"/>
    <property type="match status" value="1"/>
</dbReference>
<keyword evidence="1 2" id="KW-0238">DNA-binding</keyword>
<dbReference type="OrthoDB" id="9789566at2"/>
<dbReference type="AlphaFoldDB" id="A0A0D0GFC9"/>
<dbReference type="Proteomes" id="UP000032049">
    <property type="component" value="Unassembled WGS sequence"/>
</dbReference>
<keyword evidence="5" id="KW-1185">Reference proteome</keyword>
<reference evidence="4 5" key="1">
    <citation type="submission" date="2015-01" db="EMBL/GenBank/DDBJ databases">
        <title>Draft genome sequence of Pedobacter sp. NL19 isolated from sludge of an effluent treatment pond in an abandoned uranium mine.</title>
        <authorList>
            <person name="Santos T."/>
            <person name="Caetano T."/>
            <person name="Covas C."/>
            <person name="Cruz A."/>
            <person name="Mendo S."/>
        </authorList>
    </citation>
    <scope>NUCLEOTIDE SEQUENCE [LARGE SCALE GENOMIC DNA]</scope>
    <source>
        <strain evidence="4 5">NL19</strain>
    </source>
</reference>
<gene>
    <name evidence="4" type="ORF">TH53_16895</name>
</gene>
<dbReference type="InterPro" id="IPR041490">
    <property type="entry name" value="KstR2_TetR_C"/>
</dbReference>
<evidence type="ECO:0000313" key="4">
    <source>
        <dbReference type="EMBL" id="KIO76017.1"/>
    </source>
</evidence>
<dbReference type="InterPro" id="IPR050109">
    <property type="entry name" value="HTH-type_TetR-like_transc_reg"/>
</dbReference>
<organism evidence="4 5">
    <name type="scientific">Pedobacter lusitanus</name>
    <dbReference type="NCBI Taxonomy" id="1503925"/>
    <lineage>
        <taxon>Bacteria</taxon>
        <taxon>Pseudomonadati</taxon>
        <taxon>Bacteroidota</taxon>
        <taxon>Sphingobacteriia</taxon>
        <taxon>Sphingobacteriales</taxon>
        <taxon>Sphingobacteriaceae</taxon>
        <taxon>Pedobacter</taxon>
    </lineage>
</organism>
<dbReference type="SUPFAM" id="SSF48498">
    <property type="entry name" value="Tetracyclin repressor-like, C-terminal domain"/>
    <property type="match status" value="1"/>
</dbReference>
<evidence type="ECO:0000313" key="5">
    <source>
        <dbReference type="Proteomes" id="UP000032049"/>
    </source>
</evidence>
<dbReference type="RefSeq" id="WP_041883561.1">
    <property type="nucleotide sequence ID" value="NZ_CP157278.1"/>
</dbReference>
<dbReference type="GO" id="GO:0003677">
    <property type="term" value="F:DNA binding"/>
    <property type="evidence" value="ECO:0007669"/>
    <property type="project" value="UniProtKB-UniRule"/>
</dbReference>
<dbReference type="Pfam" id="PF00440">
    <property type="entry name" value="TetR_N"/>
    <property type="match status" value="1"/>
</dbReference>
<dbReference type="InterPro" id="IPR009057">
    <property type="entry name" value="Homeodomain-like_sf"/>
</dbReference>
<accession>A0A0D0GFC9</accession>
<feature type="domain" description="HTH tetR-type" evidence="3">
    <location>
        <begin position="4"/>
        <end position="64"/>
    </location>
</feature>
<dbReference type="Gene3D" id="1.10.357.10">
    <property type="entry name" value="Tetracycline Repressor, domain 2"/>
    <property type="match status" value="1"/>
</dbReference>
<evidence type="ECO:0000256" key="2">
    <source>
        <dbReference type="PROSITE-ProRule" id="PRU00335"/>
    </source>
</evidence>